<dbReference type="PANTHER" id="PTHR46348">
    <property type="entry name" value="DELETED IN LUNG AND ESOPHAGEAL CANCER PROTEIN 1"/>
    <property type="match status" value="1"/>
</dbReference>
<feature type="compositionally biased region" description="Polar residues" evidence="1">
    <location>
        <begin position="1369"/>
        <end position="1381"/>
    </location>
</feature>
<dbReference type="Proteomes" id="UP000041254">
    <property type="component" value="Unassembled WGS sequence"/>
</dbReference>
<dbReference type="EMBL" id="CDMY01000947">
    <property type="protein sequence ID" value="CEM37616.1"/>
    <property type="molecule type" value="Genomic_DNA"/>
</dbReference>
<dbReference type="GO" id="GO:0005737">
    <property type="term" value="C:cytoplasm"/>
    <property type="evidence" value="ECO:0007669"/>
    <property type="project" value="TreeGrafter"/>
</dbReference>
<evidence type="ECO:0000256" key="1">
    <source>
        <dbReference type="SAM" id="MobiDB-lite"/>
    </source>
</evidence>
<dbReference type="InParanoid" id="A0A0G4H1W5"/>
<proteinExistence type="predicted"/>
<feature type="region of interest" description="Disordered" evidence="1">
    <location>
        <begin position="1333"/>
        <end position="1390"/>
    </location>
</feature>
<organism evidence="3 4">
    <name type="scientific">Vitrella brassicaformis (strain CCMP3155)</name>
    <dbReference type="NCBI Taxonomy" id="1169540"/>
    <lineage>
        <taxon>Eukaryota</taxon>
        <taxon>Sar</taxon>
        <taxon>Alveolata</taxon>
        <taxon>Colpodellida</taxon>
        <taxon>Vitrellaceae</taxon>
        <taxon>Vitrella</taxon>
    </lineage>
</organism>
<accession>A0A0G4H1W5</accession>
<feature type="region of interest" description="Disordered" evidence="1">
    <location>
        <begin position="1"/>
        <end position="67"/>
    </location>
</feature>
<feature type="compositionally biased region" description="Basic and acidic residues" evidence="1">
    <location>
        <begin position="9"/>
        <end position="24"/>
    </location>
</feature>
<dbReference type="PANTHER" id="PTHR46348:SF1">
    <property type="entry name" value="DELETED IN LUNG AND ESOPHAGEAL CANCER PROTEIN 1"/>
    <property type="match status" value="1"/>
</dbReference>
<dbReference type="Pfam" id="PF23277">
    <property type="entry name" value="Ig_Dlec1_1"/>
    <property type="match status" value="1"/>
</dbReference>
<feature type="compositionally biased region" description="Low complexity" evidence="1">
    <location>
        <begin position="1222"/>
        <end position="1247"/>
    </location>
</feature>
<name>A0A0G4H1W5_VITBC</name>
<evidence type="ECO:0000313" key="4">
    <source>
        <dbReference type="Proteomes" id="UP000041254"/>
    </source>
</evidence>
<evidence type="ECO:0000313" key="3">
    <source>
        <dbReference type="EMBL" id="CEM37616.1"/>
    </source>
</evidence>
<dbReference type="STRING" id="1169540.A0A0G4H1W5"/>
<evidence type="ECO:0000259" key="2">
    <source>
        <dbReference type="Pfam" id="PF23277"/>
    </source>
</evidence>
<feature type="compositionally biased region" description="Acidic residues" evidence="1">
    <location>
        <begin position="42"/>
        <end position="62"/>
    </location>
</feature>
<dbReference type="Gene3D" id="2.60.40.10">
    <property type="entry name" value="Immunoglobulins"/>
    <property type="match status" value="5"/>
</dbReference>
<sequence>MGADNGEMEPARGDARRLFQDAFKELYQPEDVSEEQAGAGGGEEEGEEAGEGDEAEEAEQDKEETRVEVATSVEETMLQAVRDEMTGTIQSLREMEAMLHAKKKEADLADQETDERVRAEGLKLRAQYPIGDGEFTRLLDVEGDKVAEKRLILPSDVMRDELEKIEISQGVLWKHADCLQRARPSEPTYLKPTGSILIRMQARNIRKTLTAERRETLAANVQERERQRVKIKPTMRPEDLKANQDILRRMNKRISFLQNPRYKKADGQGRCPFTVLPNVVTFRSFEIGGVYSIPVKFINTSAVGRRLRVMPSSMPHFTITPITLLRQLNTNTNTQSCEGVVAPGLTAQIEVRFCPTSIRDIDDQLTIHTEEGEFPLVVRARRHLPLLRFAAAAADAAAAGGGTSARGGSEWNGSGLIDCGNTLAGTTINHTLTCRNSGGTADFCLKMAHEIGQGDEENDDMDEEAEGEDAATPLEVGAFSVTPRRFSVKRDEQVTLHTTFRGTEVGPYEEVLYVVSDDGQRWQIDIRALTEAMRVELTHMAEKPCLASSFASHWRTLEEEEALPDADEGGMPASDVLAWRSLPWQLDFPNVRVGAADSHEMTLFNAASLPISLKWTLQSPPEHVAASLISPMTLTLPVSLLSEIQKWQQSPSLPFEILPMKVTLQPGASQTFTFSYAPESDADDRSRPKPDLAVALLQAVGITEESLLTLNDLLHLQKEEGRSVDGGIPLWGTDAQREDDGDGDRALFASSLTLVRLSGSSARPLLTVSPPTIEFFPPVFPFITHTAHVSLCNPSAYPAEAAFKSGAIIPNTAAQRDGKDGKPIVIIPGQATDTHPTPHFFAIISVSPSHLVIPGNATREVCVSVAAYETGVFSGELVADVSDGGQPLTVGVRVEVGGPVVRVKEPSMLNFGIVPARSAHHCAVTLDNPTKLPALARIVPQCQTSPPPLPPLPYTSHAAIVEAFHGGECHAADETDTDIETEAEEEQGYPGVCGVCGCVDRTGRRHKGGGGNERVRVSPSWVIVPPEGEAVVNVTLMTHLIGLYASTVKLDWFGMSDDESDRIVLDVFADVQLQKLTSSPASLSLPVCYLDQPSKPLTFTLTNHSDLPASFQWQCPGINKEGQFDCDDVPTDPSTDGLAVQIVPASGQVRGRESIEVKAVVMGRVVGPMVGGLCRCLVEGLVRPFWMKVSSPCRGLEVHYRIVPLPTFTALLNEIAQQSQARAASQASRVTTKSRRTTAGTRRTPSRTPSPTPPSSRSPSPTSYALSAVSLANEKIGEGGVVGDETAKLVDFGTLDMLPAEGSGEHKKTMVLVFTNRSGIPATLKLNMRTYSAPGGPPPPLGQPATSPVSISPFSTSNAPSAVAPTRTGAPSQRSGGTWRSTVAGRGAPKQATAVKLLSSGHEMFSFSSPEGRRHREHQYAEDERRSALQDGRGFAVRLTPNDALLQPFETLHVVADCFADIPGVLSDDIMVSLVRPSRGAYNDKTEEGWCMPVRSEAIGKPLLFAPQQVGVNLSSLMPSLDCGIVVKQNDVHAPAKKKKAVAASVESDIPELVHDPSAGRSTYTLKVQNASCRPMSVAWQLFDLLSFNDPSLRRSPITLSINTDGETPSLTFEANPPDMEAPPTPLPFSIYPVSQTIMAKATETFYVSFDGTKCAAGSHGVRAIAKTEWAAVKKRRPTTTQQAAIEVVDTEAGGERPNNGVREVRSLPPMQDGNDDSDDERDHHEQMQIDDEEQEHAAQPNNQDQHPDTATSPEPPPSLPLPPPPLLSIDLLASVETPRLVIDKKHDKTTGEPTVKFQISTVDMLMALRRRKRGMSGNEDVTMGAGEVLMSLLEAVKDGERLDGKHPLTTAALVTKREVSLTNPLTCPIHCQLHVEGRFRLEHISIGSVTSSSVKLEDKRTSKPFHLPGHSSVHVTVAFRPAPMHHWHPPTDQSAEVLFNGTLKIHFNPSKAAKQVIDPQTVRLVGVGRRPSVCVLTEDLSKSIPLSNTTVGYRAMGVPPPSDQDKGRYPWGKAGECVVDFGFVHVGGKVEKRRWVELYNANSVPAAWRLFHVARQHKQIISEVTKTLKEREDEGSQDDPSVFVFSLTEGVVIGPTKPHWPLPLGPALPKAQPHPSDSLLLPAHINITFKPVRNVLYKCRYRVFVHGGVSVDFVCRGCGSYDEEDDAYDADDA</sequence>
<dbReference type="GO" id="GO:0015631">
    <property type="term" value="F:tubulin binding"/>
    <property type="evidence" value="ECO:0007669"/>
    <property type="project" value="TreeGrafter"/>
</dbReference>
<protein>
    <recommendedName>
        <fullName evidence="2">Deleted in lung and esophageal cancer protein 1 Ig-like domain-containing protein</fullName>
    </recommendedName>
</protein>
<feature type="compositionally biased region" description="Pro residues" evidence="1">
    <location>
        <begin position="1754"/>
        <end position="1767"/>
    </location>
</feature>
<dbReference type="OMA" id="VRINTHH"/>
<feature type="compositionally biased region" description="Polar residues" evidence="1">
    <location>
        <begin position="1345"/>
        <end position="1360"/>
    </location>
</feature>
<dbReference type="InterPro" id="IPR033304">
    <property type="entry name" value="DLEC1"/>
</dbReference>
<keyword evidence="4" id="KW-1185">Reference proteome</keyword>
<dbReference type="OrthoDB" id="415434at2759"/>
<feature type="compositionally biased region" description="Polar residues" evidence="1">
    <location>
        <begin position="1740"/>
        <end position="1752"/>
    </location>
</feature>
<dbReference type="InterPro" id="IPR059041">
    <property type="entry name" value="Ig_DLEC1_1"/>
</dbReference>
<dbReference type="GO" id="GO:0005929">
    <property type="term" value="C:cilium"/>
    <property type="evidence" value="ECO:0007669"/>
    <property type="project" value="TreeGrafter"/>
</dbReference>
<feature type="domain" description="Deleted in lung and esophageal cancer protein 1 Ig-like" evidence="2">
    <location>
        <begin position="275"/>
        <end position="379"/>
    </location>
</feature>
<dbReference type="GO" id="GO:0008285">
    <property type="term" value="P:negative regulation of cell population proliferation"/>
    <property type="evidence" value="ECO:0007669"/>
    <property type="project" value="InterPro"/>
</dbReference>
<reference evidence="3 4" key="1">
    <citation type="submission" date="2014-11" db="EMBL/GenBank/DDBJ databases">
        <authorList>
            <person name="Zhu J."/>
            <person name="Qi W."/>
            <person name="Song R."/>
        </authorList>
    </citation>
    <scope>NUCLEOTIDE SEQUENCE [LARGE SCALE GENOMIC DNA]</scope>
</reference>
<dbReference type="VEuPathDB" id="CryptoDB:Vbra_19325"/>
<gene>
    <name evidence="3" type="ORF">Vbra_19325</name>
</gene>
<dbReference type="InterPro" id="IPR013783">
    <property type="entry name" value="Ig-like_fold"/>
</dbReference>
<feature type="region of interest" description="Disordered" evidence="1">
    <location>
        <begin position="1673"/>
        <end position="1768"/>
    </location>
</feature>
<feature type="region of interest" description="Disordered" evidence="1">
    <location>
        <begin position="1222"/>
        <end position="1263"/>
    </location>
</feature>